<dbReference type="InParanoid" id="A0A165KU79"/>
<dbReference type="UniPathway" id="UPA00196"/>
<dbReference type="Proteomes" id="UP000077266">
    <property type="component" value="Unassembled WGS sequence"/>
</dbReference>
<dbReference type="STRING" id="1314781.A0A165KU79"/>
<dbReference type="GO" id="GO:0000225">
    <property type="term" value="F:N-acetylglucosaminylphosphatidylinositol deacetylase activity"/>
    <property type="evidence" value="ECO:0007669"/>
    <property type="project" value="UniProtKB-EC"/>
</dbReference>
<evidence type="ECO:0000313" key="4">
    <source>
        <dbReference type="EMBL" id="KZV96903.1"/>
    </source>
</evidence>
<accession>A0A165KU79</accession>
<evidence type="ECO:0000256" key="2">
    <source>
        <dbReference type="ARBA" id="ARBA00012176"/>
    </source>
</evidence>
<proteinExistence type="inferred from homology"/>
<dbReference type="GO" id="GO:0006506">
    <property type="term" value="P:GPI anchor biosynthetic process"/>
    <property type="evidence" value="ECO:0007669"/>
    <property type="project" value="UniProtKB-UniPathway"/>
</dbReference>
<dbReference type="Gene3D" id="3.40.50.10320">
    <property type="entry name" value="LmbE-like"/>
    <property type="match status" value="1"/>
</dbReference>
<sequence>MPNAASTWIALLAILVSSWLLPATYIEPLECLGNRVLLLTAHPDDECMFFAPTVLSLTDSPNVELHSLCLSTGDADGLGKERVQELATSLDILGIPANRSRVLDLLDLRDDITKPWNHHVIAAVVQHYVHEHRIDTILTFDAQGVSSHPNHASLPHGARLVQGVRVATLHTVPLWVKYHASLPALLHKSGISRFLPSSPDAHGTYSATAGQYLRCVQAMQAHRTQMVWFRWLYITFSRYMWTNEWTCVQ</sequence>
<dbReference type="GO" id="GO:0005783">
    <property type="term" value="C:endoplasmic reticulum"/>
    <property type="evidence" value="ECO:0007669"/>
    <property type="project" value="TreeGrafter"/>
</dbReference>
<dbReference type="GO" id="GO:0016020">
    <property type="term" value="C:membrane"/>
    <property type="evidence" value="ECO:0007669"/>
    <property type="project" value="GOC"/>
</dbReference>
<feature type="chain" id="PRO_5007861234" description="N-acetylglucosaminylphosphatidylinositol deacetylase" evidence="3">
    <location>
        <begin position="27"/>
        <end position="249"/>
    </location>
</feature>
<dbReference type="PANTHER" id="PTHR12993">
    <property type="entry name" value="N-ACETYLGLUCOSAMINYL-PHOSPHATIDYLINOSITOL DE-N-ACETYLASE-RELATED"/>
    <property type="match status" value="1"/>
</dbReference>
<dbReference type="PANTHER" id="PTHR12993:SF11">
    <property type="entry name" value="N-ACETYLGLUCOSAMINYL-PHOSPHATIDYLINOSITOL DE-N-ACETYLASE"/>
    <property type="match status" value="1"/>
</dbReference>
<evidence type="ECO:0000313" key="5">
    <source>
        <dbReference type="Proteomes" id="UP000077266"/>
    </source>
</evidence>
<dbReference type="InterPro" id="IPR024078">
    <property type="entry name" value="LmbE-like_dom_sf"/>
</dbReference>
<dbReference type="InterPro" id="IPR003737">
    <property type="entry name" value="GlcNAc_PI_deacetylase-related"/>
</dbReference>
<dbReference type="EMBL" id="KV425937">
    <property type="protein sequence ID" value="KZV96903.1"/>
    <property type="molecule type" value="Genomic_DNA"/>
</dbReference>
<feature type="signal peptide" evidence="3">
    <location>
        <begin position="1"/>
        <end position="26"/>
    </location>
</feature>
<dbReference type="Pfam" id="PF02585">
    <property type="entry name" value="PIG-L"/>
    <property type="match status" value="1"/>
</dbReference>
<protein>
    <recommendedName>
        <fullName evidence="2">N-acetylglucosaminylphosphatidylinositol deacetylase</fullName>
        <ecNumber evidence="2">3.5.1.89</ecNumber>
    </recommendedName>
</protein>
<dbReference type="OrthoDB" id="440160at2759"/>
<dbReference type="SUPFAM" id="SSF102588">
    <property type="entry name" value="LmbE-like"/>
    <property type="match status" value="1"/>
</dbReference>
<keyword evidence="3" id="KW-0732">Signal</keyword>
<name>A0A165KU79_EXIGL</name>
<keyword evidence="5" id="KW-1185">Reference proteome</keyword>
<organism evidence="4 5">
    <name type="scientific">Exidia glandulosa HHB12029</name>
    <dbReference type="NCBI Taxonomy" id="1314781"/>
    <lineage>
        <taxon>Eukaryota</taxon>
        <taxon>Fungi</taxon>
        <taxon>Dikarya</taxon>
        <taxon>Basidiomycota</taxon>
        <taxon>Agaricomycotina</taxon>
        <taxon>Agaricomycetes</taxon>
        <taxon>Auriculariales</taxon>
        <taxon>Exidiaceae</taxon>
        <taxon>Exidia</taxon>
    </lineage>
</organism>
<dbReference type="FunCoup" id="A0A165KU79">
    <property type="interactions" value="306"/>
</dbReference>
<gene>
    <name evidence="4" type="ORF">EXIGLDRAFT_732212</name>
</gene>
<comment type="similarity">
    <text evidence="1">Belongs to the PIGL family.</text>
</comment>
<dbReference type="EC" id="3.5.1.89" evidence="2"/>
<dbReference type="AlphaFoldDB" id="A0A165KU79"/>
<evidence type="ECO:0000256" key="1">
    <source>
        <dbReference type="ARBA" id="ARBA00006066"/>
    </source>
</evidence>
<evidence type="ECO:0000256" key="3">
    <source>
        <dbReference type="SAM" id="SignalP"/>
    </source>
</evidence>
<reference evidence="4 5" key="1">
    <citation type="journal article" date="2016" name="Mol. Biol. Evol.">
        <title>Comparative Genomics of Early-Diverging Mushroom-Forming Fungi Provides Insights into the Origins of Lignocellulose Decay Capabilities.</title>
        <authorList>
            <person name="Nagy L.G."/>
            <person name="Riley R."/>
            <person name="Tritt A."/>
            <person name="Adam C."/>
            <person name="Daum C."/>
            <person name="Floudas D."/>
            <person name="Sun H."/>
            <person name="Yadav J.S."/>
            <person name="Pangilinan J."/>
            <person name="Larsson K.H."/>
            <person name="Matsuura K."/>
            <person name="Barry K."/>
            <person name="Labutti K."/>
            <person name="Kuo R."/>
            <person name="Ohm R.A."/>
            <person name="Bhattacharya S.S."/>
            <person name="Shirouzu T."/>
            <person name="Yoshinaga Y."/>
            <person name="Martin F.M."/>
            <person name="Grigoriev I.V."/>
            <person name="Hibbett D.S."/>
        </authorList>
    </citation>
    <scope>NUCLEOTIDE SEQUENCE [LARGE SCALE GENOMIC DNA]</scope>
    <source>
        <strain evidence="4 5">HHB12029</strain>
    </source>
</reference>